<sequence length="205" mass="20587">MRGVPLPVALVGPDPLSLGGLAALLAARPELSLVAQLAPEQASPGALASAGAAAAVVDPGLPARFEALRAVAAALPAIALVSSEAEAPGALAAGARGVVRRDAGPARLAAALLAAAEGLLVLDAPLSDRLLRPPPALADPEPLTPREREVLALLGEGLANKSIAQRLGVSERTAKFHVEAILTKLGAESRAEAIVRAARQGWLVL</sequence>
<dbReference type="CDD" id="cd06170">
    <property type="entry name" value="LuxR_C_like"/>
    <property type="match status" value="1"/>
</dbReference>
<dbReference type="InterPro" id="IPR016032">
    <property type="entry name" value="Sig_transdc_resp-reg_C-effctor"/>
</dbReference>
<feature type="domain" description="HTH luxR-type" evidence="2">
    <location>
        <begin position="140"/>
        <end position="197"/>
    </location>
</feature>
<reference evidence="4" key="1">
    <citation type="journal article" date="2022" name="Int. J. Syst. Evol. Microbiol.">
        <title>Anaeromyxobacter oryzae sp. nov., Anaeromyxobacter diazotrophicus sp. nov. and Anaeromyxobacter paludicola sp. nov., isolated from paddy soils.</title>
        <authorList>
            <person name="Itoh H."/>
            <person name="Xu Z."/>
            <person name="Mise K."/>
            <person name="Masuda Y."/>
            <person name="Ushijima N."/>
            <person name="Hayakawa C."/>
            <person name="Shiratori Y."/>
            <person name="Senoo K."/>
        </authorList>
    </citation>
    <scope>NUCLEOTIDE SEQUENCE [LARGE SCALE GENOMIC DNA]</scope>
    <source>
        <strain evidence="4">Red630</strain>
    </source>
</reference>
<accession>A0ABN6NEI6</accession>
<protein>
    <recommendedName>
        <fullName evidence="2">HTH luxR-type domain-containing protein</fullName>
    </recommendedName>
</protein>
<evidence type="ECO:0000256" key="1">
    <source>
        <dbReference type="ARBA" id="ARBA00023125"/>
    </source>
</evidence>
<keyword evidence="1" id="KW-0238">DNA-binding</keyword>
<proteinExistence type="predicted"/>
<dbReference type="SUPFAM" id="SSF46894">
    <property type="entry name" value="C-terminal effector domain of the bipartite response regulators"/>
    <property type="match status" value="1"/>
</dbReference>
<dbReference type="PANTHER" id="PTHR43214">
    <property type="entry name" value="TWO-COMPONENT RESPONSE REGULATOR"/>
    <property type="match status" value="1"/>
</dbReference>
<keyword evidence="4" id="KW-1185">Reference proteome</keyword>
<dbReference type="InterPro" id="IPR000792">
    <property type="entry name" value="Tscrpt_reg_LuxR_C"/>
</dbReference>
<dbReference type="EMBL" id="AP025592">
    <property type="protein sequence ID" value="BDG10462.1"/>
    <property type="molecule type" value="Genomic_DNA"/>
</dbReference>
<evidence type="ECO:0000313" key="3">
    <source>
        <dbReference type="EMBL" id="BDG10462.1"/>
    </source>
</evidence>
<dbReference type="Pfam" id="PF00196">
    <property type="entry name" value="GerE"/>
    <property type="match status" value="1"/>
</dbReference>
<gene>
    <name evidence="3" type="ORF">AMPC_35750</name>
</gene>
<evidence type="ECO:0000313" key="4">
    <source>
        <dbReference type="Proteomes" id="UP001162734"/>
    </source>
</evidence>
<dbReference type="InterPro" id="IPR039420">
    <property type="entry name" value="WalR-like"/>
</dbReference>
<evidence type="ECO:0000259" key="2">
    <source>
        <dbReference type="SMART" id="SM00421"/>
    </source>
</evidence>
<organism evidence="3 4">
    <name type="scientific">Anaeromyxobacter paludicola</name>
    <dbReference type="NCBI Taxonomy" id="2918171"/>
    <lineage>
        <taxon>Bacteria</taxon>
        <taxon>Pseudomonadati</taxon>
        <taxon>Myxococcota</taxon>
        <taxon>Myxococcia</taxon>
        <taxon>Myxococcales</taxon>
        <taxon>Cystobacterineae</taxon>
        <taxon>Anaeromyxobacteraceae</taxon>
        <taxon>Anaeromyxobacter</taxon>
    </lineage>
</organism>
<dbReference type="Proteomes" id="UP001162734">
    <property type="component" value="Chromosome"/>
</dbReference>
<dbReference type="PRINTS" id="PR00038">
    <property type="entry name" value="HTHLUXR"/>
</dbReference>
<dbReference type="Gene3D" id="3.40.50.2300">
    <property type="match status" value="1"/>
</dbReference>
<dbReference type="SMART" id="SM00421">
    <property type="entry name" value="HTH_LUXR"/>
    <property type="match status" value="1"/>
</dbReference>
<name>A0ABN6NEI6_9BACT</name>